<protein>
    <recommendedName>
        <fullName evidence="1">Transposase DDE domain-containing protein</fullName>
    </recommendedName>
</protein>
<feature type="domain" description="Transposase DDE" evidence="1">
    <location>
        <begin position="3"/>
        <end position="108"/>
    </location>
</feature>
<evidence type="ECO:0000259" key="1">
    <source>
        <dbReference type="Pfam" id="PF13701"/>
    </source>
</evidence>
<reference evidence="2" key="1">
    <citation type="journal article" date="2014" name="Front. Microbiol.">
        <title>High frequency of phylogenetically diverse reductive dehalogenase-homologous genes in deep subseafloor sedimentary metagenomes.</title>
        <authorList>
            <person name="Kawai M."/>
            <person name="Futagami T."/>
            <person name="Toyoda A."/>
            <person name="Takaki Y."/>
            <person name="Nishi S."/>
            <person name="Hori S."/>
            <person name="Arai W."/>
            <person name="Tsubouchi T."/>
            <person name="Morono Y."/>
            <person name="Uchiyama I."/>
            <person name="Ito T."/>
            <person name="Fujiyama A."/>
            <person name="Inagaki F."/>
            <person name="Takami H."/>
        </authorList>
    </citation>
    <scope>NUCLEOTIDE SEQUENCE</scope>
    <source>
        <strain evidence="2">Expedition CK06-06</strain>
    </source>
</reference>
<evidence type="ECO:0000313" key="2">
    <source>
        <dbReference type="EMBL" id="GAG62645.1"/>
    </source>
</evidence>
<dbReference type="EMBL" id="BART01002485">
    <property type="protein sequence ID" value="GAG62645.1"/>
    <property type="molecule type" value="Genomic_DNA"/>
</dbReference>
<gene>
    <name evidence="2" type="ORF">S01H4_07557</name>
</gene>
<proteinExistence type="predicted"/>
<organism evidence="2">
    <name type="scientific">marine sediment metagenome</name>
    <dbReference type="NCBI Taxonomy" id="412755"/>
    <lineage>
        <taxon>unclassified sequences</taxon>
        <taxon>metagenomes</taxon>
        <taxon>ecological metagenomes</taxon>
    </lineage>
</organism>
<comment type="caution">
    <text evidence="2">The sequence shown here is derived from an EMBL/GenBank/DDBJ whole genome shotgun (WGS) entry which is preliminary data.</text>
</comment>
<name>X0Z0W4_9ZZZZ</name>
<feature type="non-terminal residue" evidence="2">
    <location>
        <position position="1"/>
    </location>
</feature>
<accession>X0Z0W4</accession>
<dbReference type="AlphaFoldDB" id="X0Z0W4"/>
<dbReference type="Pfam" id="PF13701">
    <property type="entry name" value="DDE_Tnp_1_4"/>
    <property type="match status" value="1"/>
</dbReference>
<sequence length="119" mass="14366">HKVVHFYRQRGDAENVIKEEKEGFAVENILSADFLANAAIYQMQLLAYNLVQYFKYTNLKKSWWNLRIKQLRFRLINIAGVVVNHARRTILRISVHYKYMETFHRIYHLLCIKRVELLI</sequence>
<dbReference type="InterPro" id="IPR025668">
    <property type="entry name" value="Tnp_DDE_dom"/>
</dbReference>